<dbReference type="OrthoDB" id="9795206at2"/>
<keyword evidence="3" id="KW-1185">Reference proteome</keyword>
<dbReference type="AlphaFoldDB" id="A0A0R1GVK0"/>
<dbReference type="Proteomes" id="UP000051176">
    <property type="component" value="Unassembled WGS sequence"/>
</dbReference>
<gene>
    <name evidence="2" type="ORF">FD07_GL002109</name>
</gene>
<organism evidence="2 3">
    <name type="scientific">Levilactobacillus parabrevis ATCC 53295</name>
    <dbReference type="NCBI Taxonomy" id="1267003"/>
    <lineage>
        <taxon>Bacteria</taxon>
        <taxon>Bacillati</taxon>
        <taxon>Bacillota</taxon>
        <taxon>Bacilli</taxon>
        <taxon>Lactobacillales</taxon>
        <taxon>Lactobacillaceae</taxon>
        <taxon>Levilactobacillus</taxon>
    </lineage>
</organism>
<dbReference type="InterPro" id="IPR016181">
    <property type="entry name" value="Acyl_CoA_acyltransferase"/>
</dbReference>
<dbReference type="STRING" id="357278.IV61_GL002353"/>
<dbReference type="EMBL" id="AZCZ01000007">
    <property type="protein sequence ID" value="KRK38294.1"/>
    <property type="molecule type" value="Genomic_DNA"/>
</dbReference>
<evidence type="ECO:0000313" key="3">
    <source>
        <dbReference type="Proteomes" id="UP000051176"/>
    </source>
</evidence>
<accession>A0A0R1GVK0</accession>
<dbReference type="Gene3D" id="3.40.630.30">
    <property type="match status" value="1"/>
</dbReference>
<dbReference type="PROSITE" id="PS51186">
    <property type="entry name" value="GNAT"/>
    <property type="match status" value="1"/>
</dbReference>
<dbReference type="PATRIC" id="fig|1267003.4.peg.2224"/>
<dbReference type="Pfam" id="PF13302">
    <property type="entry name" value="Acetyltransf_3"/>
    <property type="match status" value="1"/>
</dbReference>
<dbReference type="RefSeq" id="WP_020088851.1">
    <property type="nucleotide sequence ID" value="NZ_AZCZ01000007.1"/>
</dbReference>
<dbReference type="GO" id="GO:0016747">
    <property type="term" value="F:acyltransferase activity, transferring groups other than amino-acyl groups"/>
    <property type="evidence" value="ECO:0007669"/>
    <property type="project" value="InterPro"/>
</dbReference>
<dbReference type="PANTHER" id="PTHR43415:SF3">
    <property type="entry name" value="GNAT-FAMILY ACETYLTRANSFERASE"/>
    <property type="match status" value="1"/>
</dbReference>
<dbReference type="eggNOG" id="COG1670">
    <property type="taxonomic scope" value="Bacteria"/>
</dbReference>
<dbReference type="PANTHER" id="PTHR43415">
    <property type="entry name" value="SPERMIDINE N(1)-ACETYLTRANSFERASE"/>
    <property type="match status" value="1"/>
</dbReference>
<dbReference type="InterPro" id="IPR000182">
    <property type="entry name" value="GNAT_dom"/>
</dbReference>
<feature type="domain" description="N-acetyltransferase" evidence="1">
    <location>
        <begin position="20"/>
        <end position="165"/>
    </location>
</feature>
<name>A0A0R1GVK0_9LACO</name>
<evidence type="ECO:0000259" key="1">
    <source>
        <dbReference type="PROSITE" id="PS51186"/>
    </source>
</evidence>
<sequence>MKSVVQGQLVHLTEMRDGDAEWLQDTQWEPGLLRNLSADALHPWTAAEYTELAADPDSDDKFFFMVRANADDGLLGWVILDEIQLKNRRAELGIALPVASDRGQGYGVDTLNTILSFAFNELGLHKVTLDVNANNQAALRAYAAVGFVREGINREAVYQDGQWLDLYQFGILAKEWWTVSRGTIPDENTTGDN</sequence>
<evidence type="ECO:0000313" key="2">
    <source>
        <dbReference type="EMBL" id="KRK38294.1"/>
    </source>
</evidence>
<dbReference type="SUPFAM" id="SSF55729">
    <property type="entry name" value="Acyl-CoA N-acyltransferases (Nat)"/>
    <property type="match status" value="1"/>
</dbReference>
<reference evidence="2 3" key="1">
    <citation type="journal article" date="2015" name="Genome Announc.">
        <title>Expanding the biotechnology potential of lactobacilli through comparative genomics of 213 strains and associated genera.</title>
        <authorList>
            <person name="Sun Z."/>
            <person name="Harris H.M."/>
            <person name="McCann A."/>
            <person name="Guo C."/>
            <person name="Argimon S."/>
            <person name="Zhang W."/>
            <person name="Yang X."/>
            <person name="Jeffery I.B."/>
            <person name="Cooney J.C."/>
            <person name="Kagawa T.F."/>
            <person name="Liu W."/>
            <person name="Song Y."/>
            <person name="Salvetti E."/>
            <person name="Wrobel A."/>
            <person name="Rasinkangas P."/>
            <person name="Parkhill J."/>
            <person name="Rea M.C."/>
            <person name="O'Sullivan O."/>
            <person name="Ritari J."/>
            <person name="Douillard F.P."/>
            <person name="Paul Ross R."/>
            <person name="Yang R."/>
            <person name="Briner A.E."/>
            <person name="Felis G.E."/>
            <person name="de Vos W.M."/>
            <person name="Barrangou R."/>
            <person name="Klaenhammer T.R."/>
            <person name="Caufield P.W."/>
            <person name="Cui Y."/>
            <person name="Zhang H."/>
            <person name="O'Toole P.W."/>
        </authorList>
    </citation>
    <scope>NUCLEOTIDE SEQUENCE [LARGE SCALE GENOMIC DNA]</scope>
    <source>
        <strain evidence="2 3">ATCC 53295</strain>
    </source>
</reference>
<keyword evidence="2" id="KW-0808">Transferase</keyword>
<protein>
    <submittedName>
        <fullName evidence="2">Acetyltransferase</fullName>
    </submittedName>
</protein>
<proteinExistence type="predicted"/>
<comment type="caution">
    <text evidence="2">The sequence shown here is derived from an EMBL/GenBank/DDBJ whole genome shotgun (WGS) entry which is preliminary data.</text>
</comment>